<dbReference type="EMBL" id="JACEFF010000669">
    <property type="protein sequence ID" value="KAH9633133.1"/>
    <property type="molecule type" value="Genomic_DNA"/>
</dbReference>
<name>A0A922MAW4_SPOEX</name>
<reference evidence="1" key="1">
    <citation type="journal article" date="2021" name="G3 (Bethesda)">
        <title>Genome and transcriptome analysis of the beet armyworm Spodoptera exigua reveals targets for pest control. .</title>
        <authorList>
            <person name="Simon S."/>
            <person name="Breeschoten T."/>
            <person name="Jansen H.J."/>
            <person name="Dirks R.P."/>
            <person name="Schranz M.E."/>
            <person name="Ros V.I.D."/>
        </authorList>
    </citation>
    <scope>NUCLEOTIDE SEQUENCE</scope>
    <source>
        <strain evidence="1">TB_SE_WUR_2020</strain>
    </source>
</reference>
<dbReference type="AlphaFoldDB" id="A0A922MAW4"/>
<dbReference type="Proteomes" id="UP000814243">
    <property type="component" value="Unassembled WGS sequence"/>
</dbReference>
<proteinExistence type="predicted"/>
<protein>
    <submittedName>
        <fullName evidence="1">Uncharacterized protein</fullName>
    </submittedName>
</protein>
<accession>A0A922MAW4</accession>
<gene>
    <name evidence="1" type="ORF">HF086_014457</name>
</gene>
<evidence type="ECO:0000313" key="1">
    <source>
        <dbReference type="EMBL" id="KAH9633133.1"/>
    </source>
</evidence>
<sequence length="110" mass="11574">MNEAAMLTGASKIGAFFGAKTQGHGHGWEPPHQKEIHLHIHNGGHPEVHDEHISGWNRDGAATATADKNINLVINPYAATAAAAGPQTISTPYGNYVRVDSPSALSNLST</sequence>
<comment type="caution">
    <text evidence="1">The sequence shown here is derived from an EMBL/GenBank/DDBJ whole genome shotgun (WGS) entry which is preliminary data.</text>
</comment>
<organism evidence="1 2">
    <name type="scientific">Spodoptera exigua</name>
    <name type="common">Beet armyworm</name>
    <name type="synonym">Noctua fulgens</name>
    <dbReference type="NCBI Taxonomy" id="7107"/>
    <lineage>
        <taxon>Eukaryota</taxon>
        <taxon>Metazoa</taxon>
        <taxon>Ecdysozoa</taxon>
        <taxon>Arthropoda</taxon>
        <taxon>Hexapoda</taxon>
        <taxon>Insecta</taxon>
        <taxon>Pterygota</taxon>
        <taxon>Neoptera</taxon>
        <taxon>Endopterygota</taxon>
        <taxon>Lepidoptera</taxon>
        <taxon>Glossata</taxon>
        <taxon>Ditrysia</taxon>
        <taxon>Noctuoidea</taxon>
        <taxon>Noctuidae</taxon>
        <taxon>Amphipyrinae</taxon>
        <taxon>Spodoptera</taxon>
    </lineage>
</organism>
<evidence type="ECO:0000313" key="2">
    <source>
        <dbReference type="Proteomes" id="UP000814243"/>
    </source>
</evidence>